<reference evidence="3 4" key="1">
    <citation type="journal article" date="2017" name="ISME J.">
        <title>Energy and carbon metabolisms in a deep terrestrial subsurface fluid microbial community.</title>
        <authorList>
            <person name="Momper L."/>
            <person name="Jungbluth S.P."/>
            <person name="Lee M.D."/>
            <person name="Amend J.P."/>
        </authorList>
    </citation>
    <scope>NUCLEOTIDE SEQUENCE [LARGE SCALE GENOMIC DNA]</scope>
    <source>
        <strain evidence="3">SURF_5</strain>
    </source>
</reference>
<dbReference type="InterPro" id="IPR018520">
    <property type="entry name" value="UPP_synth-like_CS"/>
</dbReference>
<protein>
    <recommendedName>
        <fullName evidence="2">Isoprenyl transferase</fullName>
        <ecNumber evidence="2">2.5.1.-</ecNumber>
    </recommendedName>
</protein>
<dbReference type="FunFam" id="3.40.1180.10:FF:000001">
    <property type="entry name" value="(2E,6E)-farnesyl-diphosphate-specific ditrans,polycis-undecaprenyl-diphosphate synthase"/>
    <property type="match status" value="1"/>
</dbReference>
<feature type="binding site" evidence="2">
    <location>
        <position position="226"/>
    </location>
    <ligand>
        <name>Mg(2+)</name>
        <dbReference type="ChEBI" id="CHEBI:18420"/>
    </ligand>
</feature>
<feature type="binding site" evidence="2">
    <location>
        <position position="88"/>
    </location>
    <ligand>
        <name>substrate</name>
    </ligand>
</feature>
<feature type="binding site" evidence="2">
    <location>
        <begin position="40"/>
        <end position="43"/>
    </location>
    <ligand>
        <name>substrate</name>
    </ligand>
</feature>
<evidence type="ECO:0000256" key="1">
    <source>
        <dbReference type="ARBA" id="ARBA00022679"/>
    </source>
</evidence>
<dbReference type="Proteomes" id="UP000265882">
    <property type="component" value="Unassembled WGS sequence"/>
</dbReference>
<feature type="binding site" evidence="2">
    <location>
        <position position="52"/>
    </location>
    <ligand>
        <name>substrate</name>
    </ligand>
</feature>
<comment type="function">
    <text evidence="2">Catalyzes the condensation of isopentenyl diphosphate (IPP) with allylic pyrophosphates generating different type of terpenoids.</text>
</comment>
<dbReference type="AlphaFoldDB" id="A0A3A4NYH2"/>
<organism evidence="3 4">
    <name type="scientific">Abyssobacteria bacterium (strain SURF_5)</name>
    <dbReference type="NCBI Taxonomy" id="2093360"/>
    <lineage>
        <taxon>Bacteria</taxon>
        <taxon>Pseudomonadati</taxon>
        <taxon>Candidatus Hydrogenedentota</taxon>
        <taxon>Candidatus Abyssobacteria</taxon>
    </lineage>
</organism>
<proteinExistence type="inferred from homology"/>
<dbReference type="GO" id="GO:0030145">
    <property type="term" value="F:manganese ion binding"/>
    <property type="evidence" value="ECO:0007669"/>
    <property type="project" value="TreeGrafter"/>
</dbReference>
<evidence type="ECO:0000256" key="2">
    <source>
        <dbReference type="HAMAP-Rule" id="MF_01139"/>
    </source>
</evidence>
<dbReference type="Pfam" id="PF01255">
    <property type="entry name" value="Prenyltransf"/>
    <property type="match status" value="1"/>
</dbReference>
<keyword evidence="1 2" id="KW-0808">Transferase</keyword>
<dbReference type="InterPro" id="IPR001441">
    <property type="entry name" value="UPP_synth-like"/>
</dbReference>
<evidence type="ECO:0000313" key="3">
    <source>
        <dbReference type="EMBL" id="RJP23605.1"/>
    </source>
</evidence>
<dbReference type="NCBIfam" id="NF011405">
    <property type="entry name" value="PRK14830.1"/>
    <property type="match status" value="1"/>
</dbReference>
<feature type="binding site" evidence="2">
    <location>
        <begin position="213"/>
        <end position="215"/>
    </location>
    <ligand>
        <name>substrate</name>
    </ligand>
</feature>
<dbReference type="PANTHER" id="PTHR10291">
    <property type="entry name" value="DEHYDRODOLICHYL DIPHOSPHATE SYNTHASE FAMILY MEMBER"/>
    <property type="match status" value="1"/>
</dbReference>
<feature type="active site" evidence="2">
    <location>
        <position position="39"/>
    </location>
</feature>
<comment type="cofactor">
    <cofactor evidence="2">
        <name>Mg(2+)</name>
        <dbReference type="ChEBI" id="CHEBI:18420"/>
    </cofactor>
    <text evidence="2">Binds 2 magnesium ions per subunit.</text>
</comment>
<accession>A0A3A4NYH2</accession>
<dbReference type="PROSITE" id="PS01066">
    <property type="entry name" value="UPP_SYNTHASE"/>
    <property type="match status" value="1"/>
</dbReference>
<feature type="active site" description="Proton acceptor" evidence="2">
    <location>
        <position position="87"/>
    </location>
</feature>
<feature type="binding site" evidence="2">
    <location>
        <position position="207"/>
    </location>
    <ligand>
        <name>substrate</name>
    </ligand>
</feature>
<evidence type="ECO:0000313" key="4">
    <source>
        <dbReference type="Proteomes" id="UP000265882"/>
    </source>
</evidence>
<dbReference type="HAMAP" id="MF_01139">
    <property type="entry name" value="ISPT"/>
    <property type="match status" value="1"/>
</dbReference>
<feature type="binding site" evidence="2">
    <location>
        <position position="39"/>
    </location>
    <ligand>
        <name>Mg(2+)</name>
        <dbReference type="ChEBI" id="CHEBI:18420"/>
    </ligand>
</feature>
<dbReference type="GO" id="GO:0000287">
    <property type="term" value="F:magnesium ion binding"/>
    <property type="evidence" value="ECO:0007669"/>
    <property type="project" value="UniProtKB-UniRule"/>
</dbReference>
<comment type="caution">
    <text evidence="3">The sequence shown here is derived from an EMBL/GenBank/DDBJ whole genome shotgun (WGS) entry which is preliminary data.</text>
</comment>
<feature type="binding site" evidence="2">
    <location>
        <position position="90"/>
    </location>
    <ligand>
        <name>substrate</name>
    </ligand>
</feature>
<dbReference type="PANTHER" id="PTHR10291:SF0">
    <property type="entry name" value="DEHYDRODOLICHYL DIPHOSPHATE SYNTHASE 2"/>
    <property type="match status" value="1"/>
</dbReference>
<dbReference type="SUPFAM" id="SSF64005">
    <property type="entry name" value="Undecaprenyl diphosphate synthase"/>
    <property type="match status" value="1"/>
</dbReference>
<dbReference type="GO" id="GO:0008834">
    <property type="term" value="F:ditrans,polycis-undecaprenyl-diphosphate synthase [(2E,6E)-farnesyl-diphosphate specific] activity"/>
    <property type="evidence" value="ECO:0007669"/>
    <property type="project" value="TreeGrafter"/>
</dbReference>
<dbReference type="NCBIfam" id="TIGR00055">
    <property type="entry name" value="uppS"/>
    <property type="match status" value="1"/>
</dbReference>
<dbReference type="CDD" id="cd00475">
    <property type="entry name" value="Cis_IPPS"/>
    <property type="match status" value="1"/>
</dbReference>
<dbReference type="EMBL" id="QZKU01000044">
    <property type="protein sequence ID" value="RJP23605.1"/>
    <property type="molecule type" value="Genomic_DNA"/>
</dbReference>
<gene>
    <name evidence="3" type="ORF">C4520_05815</name>
</gene>
<comment type="similarity">
    <text evidence="2">Belongs to the UPP synthase family.</text>
</comment>
<sequence>MPRLVKKEKLEDPEKRIPASLKAELDPVRLPKHVAIIMDGNGRWAKRRGLPRVAGHRAGARAVREVVEAARELEIRYLTLYAFSHENWKRPKPEIRALMSLLRKFIREELEEMLHHEIGMKVIGRIDMLPPRIRDEVQDMIAKTAHCRKMTVILALSYGGRAEIVDAARSIAEECVAGTLDPSQIDEKTFSRHLYLPECPEPDLLIRTSGECRLSNFLLWQLSYSEIYFVPVLWPDFTKEEFCRAIIEYQKRDRRFGGISR</sequence>
<dbReference type="GO" id="GO:0016094">
    <property type="term" value="P:polyprenol biosynthetic process"/>
    <property type="evidence" value="ECO:0007669"/>
    <property type="project" value="TreeGrafter"/>
</dbReference>
<dbReference type="GO" id="GO:0005829">
    <property type="term" value="C:cytosol"/>
    <property type="evidence" value="ECO:0007669"/>
    <property type="project" value="TreeGrafter"/>
</dbReference>
<feature type="binding site" evidence="2">
    <location>
        <position position="44"/>
    </location>
    <ligand>
        <name>substrate</name>
    </ligand>
</feature>
<comment type="subunit">
    <text evidence="2">Homodimer.</text>
</comment>
<keyword evidence="2" id="KW-0460">Magnesium</keyword>
<dbReference type="Gene3D" id="3.40.1180.10">
    <property type="entry name" value="Decaprenyl diphosphate synthase-like"/>
    <property type="match status" value="1"/>
</dbReference>
<name>A0A3A4NYH2_ABYX5</name>
<feature type="binding site" evidence="2">
    <location>
        <begin position="84"/>
        <end position="86"/>
    </location>
    <ligand>
        <name>substrate</name>
    </ligand>
</feature>
<dbReference type="InterPro" id="IPR036424">
    <property type="entry name" value="UPP_synth-like_sf"/>
</dbReference>
<dbReference type="EC" id="2.5.1.-" evidence="2"/>
<keyword evidence="2" id="KW-0479">Metal-binding</keyword>
<feature type="binding site" evidence="2">
    <location>
        <position position="56"/>
    </location>
    <ligand>
        <name>substrate</name>
    </ligand>
</feature>